<gene>
    <name evidence="1" type="ORF">CHLFYP18_00638</name>
</gene>
<sequence length="91" mass="10929">MNMETRKTSFEEKLKENLGAEYKVTFPQRMEKQDEEFLRVGVQKSGESAGIWIYLGWHFQRPSVLRKNRMKWKRKLKAGTGSWKENRKFSD</sequence>
<name>A0A6N3DWE1_9FIRM</name>
<dbReference type="RefSeq" id="WP_320955706.1">
    <property type="nucleotide sequence ID" value="NZ_CACRUH010000038.1"/>
</dbReference>
<proteinExistence type="predicted"/>
<accession>A0A6N3DWE1</accession>
<reference evidence="1" key="1">
    <citation type="submission" date="2019-11" db="EMBL/GenBank/DDBJ databases">
        <authorList>
            <person name="Feng L."/>
        </authorList>
    </citation>
    <scope>NUCLEOTIDE SEQUENCE</scope>
    <source>
        <strain evidence="1">ChathewayiLFYP18</strain>
    </source>
</reference>
<organism evidence="1">
    <name type="scientific">Hungatella hathewayi</name>
    <dbReference type="NCBI Taxonomy" id="154046"/>
    <lineage>
        <taxon>Bacteria</taxon>
        <taxon>Bacillati</taxon>
        <taxon>Bacillota</taxon>
        <taxon>Clostridia</taxon>
        <taxon>Lachnospirales</taxon>
        <taxon>Lachnospiraceae</taxon>
        <taxon>Hungatella</taxon>
    </lineage>
</organism>
<evidence type="ECO:0000313" key="1">
    <source>
        <dbReference type="EMBL" id="VYU33250.1"/>
    </source>
</evidence>
<dbReference type="AlphaFoldDB" id="A0A6N3DWE1"/>
<protein>
    <submittedName>
        <fullName evidence="1">Uncharacterized protein</fullName>
    </submittedName>
</protein>
<dbReference type="EMBL" id="CACRUH010000038">
    <property type="protein sequence ID" value="VYU33250.1"/>
    <property type="molecule type" value="Genomic_DNA"/>
</dbReference>